<feature type="transmembrane region" description="Helical" evidence="2">
    <location>
        <begin position="79"/>
        <end position="99"/>
    </location>
</feature>
<keyword evidence="2" id="KW-0472">Membrane</keyword>
<feature type="region of interest" description="Disordered" evidence="1">
    <location>
        <begin position="216"/>
        <end position="317"/>
    </location>
</feature>
<comment type="caution">
    <text evidence="4">The sequence shown here is derived from an EMBL/GenBank/DDBJ whole genome shotgun (WGS) entry which is preliminary data.</text>
</comment>
<sequence>MQAIRNFVDAITYPFRVLARIPSNVISSPRRMLGLSLQMRTAILLFIGLLIVATVWVIMRAMLDDRIQLSQFLWREFPVIVVLVLVIPIVVWYALKLWLEGEPSPYPEIDRVWDAALASMAQQSIDPSETPLFIVMGPSSVTAANAFMASSCLQFPVTVPVGPAPLHVFANQQGIYVVCTESCCLAGLLGKGLSAIGGQTPAASPAAAAYDPTRTMQVSTDGHGGGFTLPPPPAGPASGAVPSRSSRETMGAFPASDLGPSSAGSGASPSNAPNQSFGETLTGLPGSTPPMPQASGSLASGSLASGSQASGSQASGSLAAGMPAAGMQGTMMVGAGGFGAPIVHQPSSSATPRLDPGQSEQATAKLAYICRCIRRVRDPLAPINGALIATPFKLLADGSQEAVNQLQTALNSDLATLRGATRMRCSVTHIVEGMEEEAGFRELIRRVGTDRVATQRFGKGFGLWNPPNSDQLDALVRHACGAFEDWSYLLFREDESLSKRGNRHLYGLLCRIRTKFLPRLTHVIQSAYSIDHNGATIAKREPLLFSGCYFVANGDSPDRQAFLASVFRKSQAEEEELEWGSEAVREEQQMQTGVQILLVINGVLAATIAAMLIYYKTQS</sequence>
<evidence type="ECO:0000313" key="5">
    <source>
        <dbReference type="Proteomes" id="UP000315471"/>
    </source>
</evidence>
<evidence type="ECO:0000259" key="3">
    <source>
        <dbReference type="Pfam" id="PF14331"/>
    </source>
</evidence>
<dbReference type="EMBL" id="SJPY01000001">
    <property type="protein sequence ID" value="TWU45183.1"/>
    <property type="molecule type" value="Genomic_DNA"/>
</dbReference>
<feature type="compositionally biased region" description="Low complexity" evidence="1">
    <location>
        <begin position="293"/>
        <end position="317"/>
    </location>
</feature>
<feature type="transmembrane region" description="Helical" evidence="2">
    <location>
        <begin position="37"/>
        <end position="58"/>
    </location>
</feature>
<evidence type="ECO:0000256" key="2">
    <source>
        <dbReference type="SAM" id="Phobius"/>
    </source>
</evidence>
<reference evidence="4 5" key="1">
    <citation type="submission" date="2019-02" db="EMBL/GenBank/DDBJ databases">
        <title>Deep-cultivation of Planctomycetes and their phenomic and genomic characterization uncovers novel biology.</title>
        <authorList>
            <person name="Wiegand S."/>
            <person name="Jogler M."/>
            <person name="Boedeker C."/>
            <person name="Pinto D."/>
            <person name="Vollmers J."/>
            <person name="Rivas-Marin E."/>
            <person name="Kohn T."/>
            <person name="Peeters S.H."/>
            <person name="Heuer A."/>
            <person name="Rast P."/>
            <person name="Oberbeckmann S."/>
            <person name="Bunk B."/>
            <person name="Jeske O."/>
            <person name="Meyerdierks A."/>
            <person name="Storesund J.E."/>
            <person name="Kallscheuer N."/>
            <person name="Luecker S."/>
            <person name="Lage O.M."/>
            <person name="Pohl T."/>
            <person name="Merkel B.J."/>
            <person name="Hornburger P."/>
            <person name="Mueller R.-W."/>
            <person name="Bruemmer F."/>
            <person name="Labrenz M."/>
            <person name="Spormann A.M."/>
            <person name="Op Den Camp H."/>
            <person name="Overmann J."/>
            <person name="Amann R."/>
            <person name="Jetten M.S.M."/>
            <person name="Mascher T."/>
            <person name="Medema M.H."/>
            <person name="Devos D.P."/>
            <person name="Kaster A.-K."/>
            <person name="Ovreas L."/>
            <person name="Rohde M."/>
            <person name="Galperin M.Y."/>
            <person name="Jogler C."/>
        </authorList>
    </citation>
    <scope>NUCLEOTIDE SEQUENCE [LARGE SCALE GENOMIC DNA]</scope>
    <source>
        <strain evidence="4 5">Q31b</strain>
    </source>
</reference>
<feature type="domain" description="Type VI secretion system component TssM1 N-terminal" evidence="3">
    <location>
        <begin position="361"/>
        <end position="450"/>
    </location>
</feature>
<protein>
    <recommendedName>
        <fullName evidence="3">Type VI secretion system component TssM1 N-terminal domain-containing protein</fullName>
    </recommendedName>
</protein>
<dbReference type="RefSeq" id="WP_197170756.1">
    <property type="nucleotide sequence ID" value="NZ_SJPY01000001.1"/>
</dbReference>
<feature type="transmembrane region" description="Helical" evidence="2">
    <location>
        <begin position="594"/>
        <end position="615"/>
    </location>
</feature>
<keyword evidence="2" id="KW-1133">Transmembrane helix</keyword>
<dbReference type="Proteomes" id="UP000315471">
    <property type="component" value="Unassembled WGS sequence"/>
</dbReference>
<dbReference type="Pfam" id="PF14331">
    <property type="entry name" value="IcmF-related_N"/>
    <property type="match status" value="1"/>
</dbReference>
<proteinExistence type="predicted"/>
<organism evidence="4 5">
    <name type="scientific">Novipirellula aureliae</name>
    <dbReference type="NCBI Taxonomy" id="2527966"/>
    <lineage>
        <taxon>Bacteria</taxon>
        <taxon>Pseudomonadati</taxon>
        <taxon>Planctomycetota</taxon>
        <taxon>Planctomycetia</taxon>
        <taxon>Pirellulales</taxon>
        <taxon>Pirellulaceae</taxon>
        <taxon>Novipirellula</taxon>
    </lineage>
</organism>
<name>A0A5C6E665_9BACT</name>
<evidence type="ECO:0000313" key="4">
    <source>
        <dbReference type="EMBL" id="TWU45183.1"/>
    </source>
</evidence>
<accession>A0A5C6E665</accession>
<evidence type="ECO:0000256" key="1">
    <source>
        <dbReference type="SAM" id="MobiDB-lite"/>
    </source>
</evidence>
<feature type="compositionally biased region" description="Low complexity" evidence="1">
    <location>
        <begin position="259"/>
        <end position="274"/>
    </location>
</feature>
<keyword evidence="5" id="KW-1185">Reference proteome</keyword>
<dbReference type="InterPro" id="IPR025743">
    <property type="entry name" value="TssM1_N"/>
</dbReference>
<dbReference type="AlphaFoldDB" id="A0A5C6E665"/>
<keyword evidence="2" id="KW-0812">Transmembrane</keyword>
<gene>
    <name evidence="4" type="ORF">Q31b_03540</name>
</gene>